<dbReference type="Gene3D" id="1.10.760.10">
    <property type="entry name" value="Cytochrome c-like domain"/>
    <property type="match status" value="1"/>
</dbReference>
<keyword evidence="12" id="KW-1185">Reference proteome</keyword>
<evidence type="ECO:0000313" key="12">
    <source>
        <dbReference type="Proteomes" id="UP000181936"/>
    </source>
</evidence>
<dbReference type="GO" id="GO:0009055">
    <property type="term" value="F:electron transfer activity"/>
    <property type="evidence" value="ECO:0007669"/>
    <property type="project" value="InterPro"/>
</dbReference>
<dbReference type="PROSITE" id="PS51257">
    <property type="entry name" value="PROKAR_LIPOPROTEIN"/>
    <property type="match status" value="1"/>
</dbReference>
<dbReference type="InterPro" id="IPR051811">
    <property type="entry name" value="Cytochrome_c550/c551-like"/>
</dbReference>
<feature type="signal peptide" evidence="9">
    <location>
        <begin position="1"/>
        <end position="18"/>
    </location>
</feature>
<dbReference type="PROSITE" id="PS51007">
    <property type="entry name" value="CYTC"/>
    <property type="match status" value="1"/>
</dbReference>
<evidence type="ECO:0000256" key="2">
    <source>
        <dbReference type="ARBA" id="ARBA00022617"/>
    </source>
</evidence>
<feature type="binding site" description="covalent" evidence="6">
    <location>
        <position position="52"/>
    </location>
    <ligand>
        <name>heme c</name>
        <dbReference type="ChEBI" id="CHEBI:61717"/>
    </ligand>
</feature>
<feature type="compositionally biased region" description="Low complexity" evidence="8">
    <location>
        <begin position="33"/>
        <end position="43"/>
    </location>
</feature>
<dbReference type="GO" id="GO:0005506">
    <property type="term" value="F:iron ion binding"/>
    <property type="evidence" value="ECO:0007669"/>
    <property type="project" value="InterPro"/>
</dbReference>
<evidence type="ECO:0000256" key="3">
    <source>
        <dbReference type="ARBA" id="ARBA00022723"/>
    </source>
</evidence>
<dbReference type="NCBIfam" id="NF045774">
    <property type="entry name" value="cytochro_C551"/>
    <property type="match status" value="1"/>
</dbReference>
<protein>
    <submittedName>
        <fullName evidence="11">Cytochrome C</fullName>
    </submittedName>
</protein>
<evidence type="ECO:0000256" key="4">
    <source>
        <dbReference type="ARBA" id="ARBA00022982"/>
    </source>
</evidence>
<dbReference type="OrthoDB" id="7933886at2"/>
<keyword evidence="9" id="KW-0732">Signal</keyword>
<reference evidence="11 12" key="1">
    <citation type="journal article" date="2016" name="Sci. Rep.">
        <title>Complete genome sequence and transcriptomic analysis of a novel marine strain Bacillus weihaiensis reveals the mechanism of brown algae degradation.</title>
        <authorList>
            <person name="Zhu Y."/>
            <person name="Chen P."/>
            <person name="Bao Y."/>
            <person name="Men Y."/>
            <person name="Zeng Y."/>
            <person name="Yang J."/>
            <person name="Sun J."/>
            <person name="Sun Y."/>
        </authorList>
    </citation>
    <scope>NUCLEOTIDE SEQUENCE [LARGE SCALE GENOMIC DNA]</scope>
    <source>
        <strain evidence="11 12">Alg07</strain>
    </source>
</reference>
<feature type="domain" description="Cytochrome c" evidence="10">
    <location>
        <begin position="39"/>
        <end position="112"/>
    </location>
</feature>
<dbReference type="SUPFAM" id="SSF46626">
    <property type="entry name" value="Cytochrome c"/>
    <property type="match status" value="1"/>
</dbReference>
<evidence type="ECO:0000256" key="7">
    <source>
        <dbReference type="PIRSR" id="PIRSR000025-2"/>
    </source>
</evidence>
<dbReference type="Pfam" id="PF13442">
    <property type="entry name" value="Cytochrome_CBB3"/>
    <property type="match status" value="1"/>
</dbReference>
<feature type="binding site" description="covalent" evidence="6">
    <location>
        <position position="55"/>
    </location>
    <ligand>
        <name>heme c</name>
        <dbReference type="ChEBI" id="CHEBI:61717"/>
    </ligand>
</feature>
<dbReference type="KEGG" id="bwh:A9C19_01875"/>
<dbReference type="InterPro" id="IPR009056">
    <property type="entry name" value="Cyt_c-like_dom"/>
</dbReference>
<dbReference type="InterPro" id="IPR054782">
    <property type="entry name" value="Cytochro_C551"/>
</dbReference>
<evidence type="ECO:0000256" key="5">
    <source>
        <dbReference type="ARBA" id="ARBA00023004"/>
    </source>
</evidence>
<evidence type="ECO:0000256" key="6">
    <source>
        <dbReference type="PIRSR" id="PIRSR000025-1"/>
    </source>
</evidence>
<sequence>MKSKKLLALFLGTSLVLAACGGAEEPKEEATETTEGAETANANPEEIYQQTCIGCHGGNLQGGAGPNLTEVGAKYDQDAIESIIINGQGSMPKGLLNEAEAEVVAAWLAEKK</sequence>
<dbReference type="PANTHER" id="PTHR37823:SF3">
    <property type="entry name" value="CYTOCHROME C-551"/>
    <property type="match status" value="1"/>
</dbReference>
<dbReference type="InterPro" id="IPR036909">
    <property type="entry name" value="Cyt_c-like_dom_sf"/>
</dbReference>
<name>A0A1L3MMQ6_9BACI</name>
<accession>A0A1L3MMQ6</accession>
<feature type="chain" id="PRO_5039396700" evidence="9">
    <location>
        <begin position="19"/>
        <end position="112"/>
    </location>
</feature>
<keyword evidence="1" id="KW-0813">Transport</keyword>
<dbReference type="GO" id="GO:0020037">
    <property type="term" value="F:heme binding"/>
    <property type="evidence" value="ECO:0007669"/>
    <property type="project" value="InterPro"/>
</dbReference>
<evidence type="ECO:0000256" key="1">
    <source>
        <dbReference type="ARBA" id="ARBA00022448"/>
    </source>
</evidence>
<gene>
    <name evidence="11" type="ORF">A9C19_01875</name>
</gene>
<proteinExistence type="predicted"/>
<dbReference type="RefSeq" id="WP_072578391.1">
    <property type="nucleotide sequence ID" value="NZ_CP016020.1"/>
</dbReference>
<keyword evidence="4" id="KW-0249">Electron transport</keyword>
<dbReference type="InterPro" id="IPR012218">
    <property type="entry name" value="Cyt_c_BACSU-c550-type"/>
</dbReference>
<dbReference type="PANTHER" id="PTHR37823">
    <property type="entry name" value="CYTOCHROME C-553-LIKE"/>
    <property type="match status" value="1"/>
</dbReference>
<feature type="binding site" description="axial binding residue" evidence="7">
    <location>
        <position position="56"/>
    </location>
    <ligand>
        <name>heme c</name>
        <dbReference type="ChEBI" id="CHEBI:61717"/>
    </ligand>
    <ligandPart>
        <name>Fe</name>
        <dbReference type="ChEBI" id="CHEBI:18248"/>
    </ligandPart>
</feature>
<comment type="PTM">
    <text evidence="6">Binds 1 heme c group covalently per subunit.</text>
</comment>
<keyword evidence="5 7" id="KW-0408">Iron</keyword>
<feature type="region of interest" description="Disordered" evidence="8">
    <location>
        <begin position="23"/>
        <end position="43"/>
    </location>
</feature>
<evidence type="ECO:0000259" key="10">
    <source>
        <dbReference type="PROSITE" id="PS51007"/>
    </source>
</evidence>
<dbReference type="AlphaFoldDB" id="A0A1L3MMQ6"/>
<dbReference type="GO" id="GO:0016020">
    <property type="term" value="C:membrane"/>
    <property type="evidence" value="ECO:0007669"/>
    <property type="project" value="InterPro"/>
</dbReference>
<dbReference type="Proteomes" id="UP000181936">
    <property type="component" value="Chromosome"/>
</dbReference>
<evidence type="ECO:0000256" key="8">
    <source>
        <dbReference type="SAM" id="MobiDB-lite"/>
    </source>
</evidence>
<keyword evidence="2 6" id="KW-0349">Heme</keyword>
<feature type="binding site" description="axial binding residue" evidence="7">
    <location>
        <position position="91"/>
    </location>
    <ligand>
        <name>heme c</name>
        <dbReference type="ChEBI" id="CHEBI:61717"/>
    </ligand>
    <ligandPart>
        <name>Fe</name>
        <dbReference type="ChEBI" id="CHEBI:18248"/>
    </ligandPart>
</feature>
<keyword evidence="3 7" id="KW-0479">Metal-binding</keyword>
<evidence type="ECO:0000313" key="11">
    <source>
        <dbReference type="EMBL" id="APH03601.1"/>
    </source>
</evidence>
<dbReference type="EMBL" id="CP016020">
    <property type="protein sequence ID" value="APH03601.1"/>
    <property type="molecule type" value="Genomic_DNA"/>
</dbReference>
<dbReference type="PIRSF" id="PIRSF000025">
    <property type="entry name" value="Cytc_Bsub_c550"/>
    <property type="match status" value="1"/>
</dbReference>
<evidence type="ECO:0000256" key="9">
    <source>
        <dbReference type="SAM" id="SignalP"/>
    </source>
</evidence>
<organism evidence="11 12">
    <name type="scientific">Bacillus weihaiensis</name>
    <dbReference type="NCBI Taxonomy" id="1547283"/>
    <lineage>
        <taxon>Bacteria</taxon>
        <taxon>Bacillati</taxon>
        <taxon>Bacillota</taxon>
        <taxon>Bacilli</taxon>
        <taxon>Bacillales</taxon>
        <taxon>Bacillaceae</taxon>
        <taxon>Bacillus</taxon>
    </lineage>
</organism>
<dbReference type="STRING" id="1547283.A9C19_01875"/>